<evidence type="ECO:0000313" key="4">
    <source>
        <dbReference type="EMBL" id="MCS5707920.1"/>
    </source>
</evidence>
<dbReference type="Gene3D" id="3.40.50.720">
    <property type="entry name" value="NAD(P)-binding Rossmann-like Domain"/>
    <property type="match status" value="1"/>
</dbReference>
<name>A0A0Q9YD86_9GAMM</name>
<dbReference type="CDD" id="cd05289">
    <property type="entry name" value="MDR_like_2"/>
    <property type="match status" value="1"/>
</dbReference>
<sequence>MKAVCIREFGNVDVVKIEDKEIPIIQDQHDVLVEVHAASVNPIDWKVREGYFSDNSNDCFPFPMGWDFSGKIISIGNNVSKFKLGDEVYGLIRFFEPAGTFAEYVTAPSAQICLKPIHYDHVHAAASPLVSLTAWQALFEVANLQKNQTVLIHAAGGGVGQFAVQLAKWKGAKVIAIASSVSSELLISFGADIFIDYKKEKFEDKVQNVDIVLNLVGDKDTALRSLNVMKNGGKIISFLGPHDPEVIAKAKAKNIEAVSMIVKPNGEQLGSITQLINDKLIKTTIEKTFPLDEVKAALNLVQNGHCHGKVVLKVK</sequence>
<dbReference type="GO" id="GO:0008270">
    <property type="term" value="F:zinc ion binding"/>
    <property type="evidence" value="ECO:0007669"/>
    <property type="project" value="InterPro"/>
</dbReference>
<comment type="caution">
    <text evidence="3">The sequence shown here is derived from an EMBL/GenBank/DDBJ whole genome shotgun (WGS) entry which is preliminary data.</text>
</comment>
<dbReference type="SUPFAM" id="SSF50129">
    <property type="entry name" value="GroES-like"/>
    <property type="match status" value="1"/>
</dbReference>
<feature type="domain" description="Enoyl reductase (ER)" evidence="2">
    <location>
        <begin position="10"/>
        <end position="312"/>
    </location>
</feature>
<dbReference type="InterPro" id="IPR020843">
    <property type="entry name" value="ER"/>
</dbReference>
<dbReference type="SMART" id="SM00829">
    <property type="entry name" value="PKS_ER"/>
    <property type="match status" value="1"/>
</dbReference>
<dbReference type="AlphaFoldDB" id="A0A0Q9YD86"/>
<dbReference type="GO" id="GO:0016491">
    <property type="term" value="F:oxidoreductase activity"/>
    <property type="evidence" value="ECO:0007669"/>
    <property type="project" value="UniProtKB-KW"/>
</dbReference>
<dbReference type="Proteomes" id="UP000051494">
    <property type="component" value="Unassembled WGS sequence"/>
</dbReference>
<dbReference type="SUPFAM" id="SSF51735">
    <property type="entry name" value="NAD(P)-binding Rossmann-fold domains"/>
    <property type="match status" value="1"/>
</dbReference>
<keyword evidence="1" id="KW-0560">Oxidoreductase</keyword>
<reference evidence="4" key="2">
    <citation type="journal article" date="2016" name="Genome Announc.">
        <title>Draft Genome Sequences of Two Novel Amoeba-Resistant Intranuclear Bacteria, 'Candidatus Berkiella cookevillensis' and 'Candidatus Berkiella aquae'.</title>
        <authorList>
            <person name="Mehari Y.T."/>
            <person name="Arivett B.A."/>
            <person name="Farone A.L."/>
            <person name="Gunderson J.H."/>
            <person name="Farone M.B."/>
        </authorList>
    </citation>
    <scope>NUCLEOTIDE SEQUENCE</scope>
    <source>
        <strain evidence="4">CC99</strain>
    </source>
</reference>
<dbReference type="EC" id="2.3.1.41" evidence="3"/>
<keyword evidence="5" id="KW-1185">Reference proteome</keyword>
<keyword evidence="3" id="KW-0808">Transferase</keyword>
<dbReference type="InterPro" id="IPR036291">
    <property type="entry name" value="NAD(P)-bd_dom_sf"/>
</dbReference>
<dbReference type="PROSITE" id="PS01162">
    <property type="entry name" value="QOR_ZETA_CRYSTAL"/>
    <property type="match status" value="1"/>
</dbReference>
<gene>
    <name evidence="3" type="primary">ppsC</name>
    <name evidence="4" type="ORF">CC99x_003275</name>
    <name evidence="3" type="ORF">CC99x_01387</name>
</gene>
<keyword evidence="3" id="KW-0012">Acyltransferase</keyword>
<reference evidence="4" key="3">
    <citation type="submission" date="2021-06" db="EMBL/GenBank/DDBJ databases">
        <title>Genomic Description and Analysis of Intracellular Bacteria, Candidatus Berkiella cookevillensis and Candidatus Berkiella aquae.</title>
        <authorList>
            <person name="Kidane D.T."/>
            <person name="Mehari Y.T."/>
            <person name="Rice F.C."/>
            <person name="Arivett B.A."/>
            <person name="Farone A.L."/>
            <person name="Berk S.G."/>
            <person name="Farone M.B."/>
        </authorList>
    </citation>
    <scope>NUCLEOTIDE SEQUENCE</scope>
    <source>
        <strain evidence="4">CC99</strain>
    </source>
</reference>
<dbReference type="OrthoDB" id="9785812at2"/>
<protein>
    <submittedName>
        <fullName evidence="4">NADP-dependent oxidoreductase</fullName>
    </submittedName>
    <submittedName>
        <fullName evidence="3">Phthiocerol synthesis polyketide synthase type I PpsC</fullName>
        <ecNumber evidence="3">2.3.1.41</ecNumber>
    </submittedName>
</protein>
<evidence type="ECO:0000259" key="2">
    <source>
        <dbReference type="SMART" id="SM00829"/>
    </source>
</evidence>
<dbReference type="EMBL" id="LKHV02000001">
    <property type="protein sequence ID" value="MCS5707920.1"/>
    <property type="molecule type" value="Genomic_DNA"/>
</dbReference>
<dbReference type="GO" id="GO:0004315">
    <property type="term" value="F:3-oxoacyl-[acyl-carrier-protein] synthase activity"/>
    <property type="evidence" value="ECO:0007669"/>
    <property type="project" value="UniProtKB-EC"/>
</dbReference>
<evidence type="ECO:0000313" key="5">
    <source>
        <dbReference type="Proteomes" id="UP000051494"/>
    </source>
</evidence>
<dbReference type="PANTHER" id="PTHR11695:SF294">
    <property type="entry name" value="RETICULON-4-INTERACTING PROTEIN 1, MITOCHONDRIAL"/>
    <property type="match status" value="1"/>
</dbReference>
<dbReference type="Pfam" id="PF13602">
    <property type="entry name" value="ADH_zinc_N_2"/>
    <property type="match status" value="1"/>
</dbReference>
<dbReference type="Pfam" id="PF08240">
    <property type="entry name" value="ADH_N"/>
    <property type="match status" value="1"/>
</dbReference>
<evidence type="ECO:0000313" key="3">
    <source>
        <dbReference type="EMBL" id="KRG18502.1"/>
    </source>
</evidence>
<dbReference type="PANTHER" id="PTHR11695">
    <property type="entry name" value="ALCOHOL DEHYDROGENASE RELATED"/>
    <property type="match status" value="1"/>
</dbReference>
<reference evidence="3" key="1">
    <citation type="submission" date="2015-09" db="EMBL/GenBank/DDBJ databases">
        <title>Draft Genome Sequences of Two Novel Amoeba-resistant Intranuclear Bacteria, Candidatus Berkiella cookevillensis and Candidatus Berkiella aquae.</title>
        <authorList>
            <person name="Mehari Y.T."/>
            <person name="Arivett B.A."/>
            <person name="Farone A.L."/>
            <person name="Gunderson J.H."/>
            <person name="Farone M.B."/>
        </authorList>
    </citation>
    <scope>NUCLEOTIDE SEQUENCE [LARGE SCALE GENOMIC DNA]</scope>
    <source>
        <strain evidence="3">CC99</strain>
    </source>
</reference>
<dbReference type="InterPro" id="IPR011032">
    <property type="entry name" value="GroES-like_sf"/>
</dbReference>
<organism evidence="3">
    <name type="scientific">Candidatus Berkiella cookevillensis</name>
    <dbReference type="NCBI Taxonomy" id="437022"/>
    <lineage>
        <taxon>Bacteria</taxon>
        <taxon>Pseudomonadati</taxon>
        <taxon>Pseudomonadota</taxon>
        <taxon>Gammaproteobacteria</taxon>
        <taxon>Candidatus Berkiellales</taxon>
        <taxon>Candidatus Berkiellaceae</taxon>
        <taxon>Candidatus Berkiella</taxon>
    </lineage>
</organism>
<dbReference type="EMBL" id="LKHV01000006">
    <property type="protein sequence ID" value="KRG18502.1"/>
    <property type="molecule type" value="Genomic_DNA"/>
</dbReference>
<dbReference type="InterPro" id="IPR002364">
    <property type="entry name" value="Quin_OxRdtase/zeta-crystal_CS"/>
</dbReference>
<evidence type="ECO:0000256" key="1">
    <source>
        <dbReference type="ARBA" id="ARBA00023002"/>
    </source>
</evidence>
<dbReference type="RefSeq" id="WP_057624489.1">
    <property type="nucleotide sequence ID" value="NZ_LKHV02000001.1"/>
</dbReference>
<dbReference type="Gene3D" id="3.90.180.10">
    <property type="entry name" value="Medium-chain alcohol dehydrogenases, catalytic domain"/>
    <property type="match status" value="1"/>
</dbReference>
<proteinExistence type="predicted"/>
<accession>A0A0Q9YD86</accession>
<dbReference type="STRING" id="437022.CC99x_01387"/>
<dbReference type="InterPro" id="IPR013154">
    <property type="entry name" value="ADH-like_N"/>
</dbReference>
<dbReference type="PATRIC" id="fig|1590042.3.peg.1410"/>
<dbReference type="InterPro" id="IPR050700">
    <property type="entry name" value="YIM1/Zinc_Alcohol_DH_Fams"/>
</dbReference>